<reference evidence="2 4" key="2">
    <citation type="submission" date="2021-03" db="EMBL/GenBank/DDBJ databases">
        <title>Human Oral Microbial Genomes.</title>
        <authorList>
            <person name="Johnston C.D."/>
            <person name="Chen T."/>
            <person name="Dewhirst F.E."/>
        </authorList>
    </citation>
    <scope>NUCLEOTIDE SEQUENCE [LARGE SCALE GENOMIC DNA]</scope>
    <source>
        <strain evidence="2 4">W1435</strain>
    </source>
</reference>
<reference evidence="1 3" key="1">
    <citation type="submission" date="2015-07" db="EMBL/GenBank/DDBJ databases">
        <authorList>
            <person name="Noorani M."/>
        </authorList>
    </citation>
    <scope>NUCLEOTIDE SEQUENCE [LARGE SCALE GENOMIC DNA]</scope>
    <source>
        <strain evidence="1 3">W1435</strain>
    </source>
</reference>
<dbReference type="Proteomes" id="UP000682005">
    <property type="component" value="Chromosome 2"/>
</dbReference>
<keyword evidence="4" id="KW-1185">Reference proteome</keyword>
<accession>A0A0K1NNF6</accession>
<dbReference type="EMBL" id="CP012075">
    <property type="protein sequence ID" value="AKU70609.1"/>
    <property type="molecule type" value="Genomic_DNA"/>
</dbReference>
<evidence type="ECO:0000313" key="3">
    <source>
        <dbReference type="Proteomes" id="UP000060345"/>
    </source>
</evidence>
<dbReference type="EMBL" id="CP072369">
    <property type="protein sequence ID" value="QUB85289.1"/>
    <property type="molecule type" value="Genomic_DNA"/>
</dbReference>
<name>A0A0K1NNF6_9BACT</name>
<evidence type="ECO:0000313" key="1">
    <source>
        <dbReference type="EMBL" id="AKU70609.1"/>
    </source>
</evidence>
<protein>
    <submittedName>
        <fullName evidence="1">Uncharacterized protein</fullName>
    </submittedName>
</protein>
<dbReference type="AlphaFoldDB" id="A0A0K1NNF6"/>
<evidence type="ECO:0000313" key="4">
    <source>
        <dbReference type="Proteomes" id="UP000682005"/>
    </source>
</evidence>
<sequence>MDTNCRKRLHRWIKRFSFSDDIYTDRHITDFCNEIQRREWLKVSFSILDICTEFIKVEEYNEFIYIGFSLKNKREKVIPETLKLSMIEKRTPPFIILSKKRIEISEDYFAAKNLSEMLHKKVFIWQYKEGGFFSTNVYITLY</sequence>
<evidence type="ECO:0000313" key="2">
    <source>
        <dbReference type="EMBL" id="QUB85289.1"/>
    </source>
</evidence>
<dbReference type="Proteomes" id="UP000060345">
    <property type="component" value="Chromosome 2"/>
</dbReference>
<organism evidence="1 3">
    <name type="scientific">Prevotella fusca JCM 17724</name>
    <dbReference type="NCBI Taxonomy" id="1236517"/>
    <lineage>
        <taxon>Bacteria</taxon>
        <taxon>Pseudomonadati</taxon>
        <taxon>Bacteroidota</taxon>
        <taxon>Bacteroidia</taxon>
        <taxon>Bacteroidales</taxon>
        <taxon>Prevotellaceae</taxon>
        <taxon>Prevotella</taxon>
    </lineage>
</organism>
<dbReference type="KEGG" id="pfus:ADJ77_12920"/>
<gene>
    <name evidence="1" type="ORF">ADJ77_12920</name>
    <name evidence="2" type="ORF">J5A51_03140</name>
</gene>
<proteinExistence type="predicted"/>
<dbReference type="RefSeq" id="WP_050696507.1">
    <property type="nucleotide sequence ID" value="NZ_CP012075.1"/>
</dbReference>